<name>A0ABV3L6G5_9RHOB</name>
<dbReference type="EMBL" id="JBFBVU010000011">
    <property type="protein sequence ID" value="MEV8467169.1"/>
    <property type="molecule type" value="Genomic_DNA"/>
</dbReference>
<evidence type="ECO:0000259" key="1">
    <source>
        <dbReference type="Pfam" id="PF07883"/>
    </source>
</evidence>
<dbReference type="SUPFAM" id="SSF51182">
    <property type="entry name" value="RmlC-like cupins"/>
    <property type="match status" value="1"/>
</dbReference>
<protein>
    <submittedName>
        <fullName evidence="2">Cupin domain-containing protein</fullName>
    </submittedName>
</protein>
<evidence type="ECO:0000313" key="3">
    <source>
        <dbReference type="Proteomes" id="UP001553161"/>
    </source>
</evidence>
<gene>
    <name evidence="2" type="ORF">AB0T83_10300</name>
</gene>
<keyword evidence="3" id="KW-1185">Reference proteome</keyword>
<organism evidence="2 3">
    <name type="scientific">Meridianimarinicoccus marinus</name>
    <dbReference type="NCBI Taxonomy" id="3231483"/>
    <lineage>
        <taxon>Bacteria</taxon>
        <taxon>Pseudomonadati</taxon>
        <taxon>Pseudomonadota</taxon>
        <taxon>Alphaproteobacteria</taxon>
        <taxon>Rhodobacterales</taxon>
        <taxon>Paracoccaceae</taxon>
        <taxon>Meridianimarinicoccus</taxon>
    </lineage>
</organism>
<comment type="caution">
    <text evidence="2">The sequence shown here is derived from an EMBL/GenBank/DDBJ whole genome shotgun (WGS) entry which is preliminary data.</text>
</comment>
<evidence type="ECO:0000313" key="2">
    <source>
        <dbReference type="EMBL" id="MEV8467169.1"/>
    </source>
</evidence>
<dbReference type="InterPro" id="IPR047142">
    <property type="entry name" value="OryJ/VirC-like"/>
</dbReference>
<dbReference type="PANTHER" id="PTHR36156">
    <property type="entry name" value="SLR2101 PROTEIN"/>
    <property type="match status" value="1"/>
</dbReference>
<dbReference type="Pfam" id="PF07883">
    <property type="entry name" value="Cupin_2"/>
    <property type="match status" value="1"/>
</dbReference>
<dbReference type="InterPro" id="IPR014710">
    <property type="entry name" value="RmlC-like_jellyroll"/>
</dbReference>
<sequence length="195" mass="21414">MKEFRRVVTGHDAMGKAIIESDTTATQYLERPNRPGVRLTTFWISNGTPAEYDGATETCTGEFILHPPAMGSVFRCIEFQPEDPEVIAKLDGPAAFAEMGAAANIVQGARHPFMHRTDSVDYALVLSGEIWMLMDEEEDDVLLKAGDVVIQRGTNHAWSNRGTETCIIMFVLNDGVTRRDAEGPERTGIPTRSGG</sequence>
<dbReference type="InterPro" id="IPR013096">
    <property type="entry name" value="Cupin_2"/>
</dbReference>
<dbReference type="CDD" id="cd02231">
    <property type="entry name" value="cupin_BLL6423-like"/>
    <property type="match status" value="1"/>
</dbReference>
<accession>A0ABV3L6G5</accession>
<dbReference type="RefSeq" id="WP_366192948.1">
    <property type="nucleotide sequence ID" value="NZ_JBFBVU010000011.1"/>
</dbReference>
<reference evidence="2 3" key="1">
    <citation type="submission" date="2024-07" db="EMBL/GenBank/DDBJ databases">
        <authorList>
            <person name="Kang M."/>
        </authorList>
    </citation>
    <scope>NUCLEOTIDE SEQUENCE [LARGE SCALE GENOMIC DNA]</scope>
    <source>
        <strain evidence="2 3">DFM31</strain>
    </source>
</reference>
<dbReference type="Gene3D" id="2.20.70.150">
    <property type="match status" value="1"/>
</dbReference>
<dbReference type="InterPro" id="IPR011051">
    <property type="entry name" value="RmlC_Cupin_sf"/>
</dbReference>
<dbReference type="Gene3D" id="2.60.120.10">
    <property type="entry name" value="Jelly Rolls"/>
    <property type="match status" value="1"/>
</dbReference>
<dbReference type="Proteomes" id="UP001553161">
    <property type="component" value="Unassembled WGS sequence"/>
</dbReference>
<dbReference type="PANTHER" id="PTHR36156:SF2">
    <property type="entry name" value="CUPIN TYPE-2 DOMAIN-CONTAINING PROTEIN"/>
    <property type="match status" value="1"/>
</dbReference>
<feature type="domain" description="Cupin type-2" evidence="1">
    <location>
        <begin position="108"/>
        <end position="171"/>
    </location>
</feature>
<proteinExistence type="predicted"/>